<protein>
    <submittedName>
        <fullName evidence="2">Uncharacterized protein</fullName>
    </submittedName>
</protein>
<reference evidence="2 3" key="1">
    <citation type="submission" date="2020-01" db="EMBL/GenBank/DDBJ databases">
        <authorList>
            <consortium name="DOE Joint Genome Institute"/>
            <person name="Haridas S."/>
            <person name="Albert R."/>
            <person name="Binder M."/>
            <person name="Bloem J."/>
            <person name="Labutti K."/>
            <person name="Salamov A."/>
            <person name="Andreopoulos B."/>
            <person name="Baker S.E."/>
            <person name="Barry K."/>
            <person name="Bills G."/>
            <person name="Bluhm B.H."/>
            <person name="Cannon C."/>
            <person name="Castanera R."/>
            <person name="Culley D.E."/>
            <person name="Daum C."/>
            <person name="Ezra D."/>
            <person name="Gonzalez J.B."/>
            <person name="Henrissat B."/>
            <person name="Kuo A."/>
            <person name="Liang C."/>
            <person name="Lipzen A."/>
            <person name="Lutzoni F."/>
            <person name="Magnuson J."/>
            <person name="Mondo S."/>
            <person name="Nolan M."/>
            <person name="Ohm R."/>
            <person name="Pangilinan J."/>
            <person name="Park H.-J.H."/>
            <person name="Ramirez L."/>
            <person name="Alfaro M."/>
            <person name="Sun H."/>
            <person name="Tritt A."/>
            <person name="Yoshinaga Y."/>
            <person name="Zwiers L.-H.L."/>
            <person name="Turgeon B.G."/>
            <person name="Goodwin S.B."/>
            <person name="Spatafora J.W."/>
            <person name="Crous P.W."/>
            <person name="Grigoriev I.V."/>
        </authorList>
    </citation>
    <scope>NUCLEOTIDE SEQUENCE [LARGE SCALE GENOMIC DNA]</scope>
    <source>
        <strain evidence="2 3">CBS 611.86</strain>
    </source>
</reference>
<feature type="compositionally biased region" description="Basic residues" evidence="1">
    <location>
        <begin position="56"/>
        <end position="71"/>
    </location>
</feature>
<proteinExistence type="predicted"/>
<accession>A0A7C8I9G7</accession>
<dbReference type="EMBL" id="JAADJZ010000019">
    <property type="protein sequence ID" value="KAF2868510.1"/>
    <property type="molecule type" value="Genomic_DNA"/>
</dbReference>
<feature type="compositionally biased region" description="Low complexity" evidence="1">
    <location>
        <begin position="122"/>
        <end position="134"/>
    </location>
</feature>
<feature type="region of interest" description="Disordered" evidence="1">
    <location>
        <begin position="44"/>
        <end position="79"/>
    </location>
</feature>
<dbReference type="AlphaFoldDB" id="A0A7C8I9G7"/>
<comment type="caution">
    <text evidence="2">The sequence shown here is derived from an EMBL/GenBank/DDBJ whole genome shotgun (WGS) entry which is preliminary data.</text>
</comment>
<gene>
    <name evidence="2" type="ORF">BDV95DRAFT_597361</name>
</gene>
<evidence type="ECO:0000256" key="1">
    <source>
        <dbReference type="SAM" id="MobiDB-lite"/>
    </source>
</evidence>
<dbReference type="Proteomes" id="UP000481861">
    <property type="component" value="Unassembled WGS sequence"/>
</dbReference>
<evidence type="ECO:0000313" key="3">
    <source>
        <dbReference type="Proteomes" id="UP000481861"/>
    </source>
</evidence>
<feature type="region of interest" description="Disordered" evidence="1">
    <location>
        <begin position="102"/>
        <end position="134"/>
    </location>
</feature>
<evidence type="ECO:0000313" key="2">
    <source>
        <dbReference type="EMBL" id="KAF2868510.1"/>
    </source>
</evidence>
<name>A0A7C8I9G7_9PLEO</name>
<keyword evidence="3" id="KW-1185">Reference proteome</keyword>
<sequence>MASSSSEPVQLLCRWYAVVGHRHRHRASAAPDIWLPPNTDLQFPSGSSCGSDSRAVRGRGRQPPRRGMHRRSTIDHRPQAARPVRIWAIPFYERPLLCGHRRPRKLHPHTKAGNAGEATVAQQTRHASSSSHSTAIRPHTVITGGAQAVGTTRISSRALLHSEWLETQTTGSQDRCNAHATSIM</sequence>
<organism evidence="2 3">
    <name type="scientific">Massariosphaeria phaeospora</name>
    <dbReference type="NCBI Taxonomy" id="100035"/>
    <lineage>
        <taxon>Eukaryota</taxon>
        <taxon>Fungi</taxon>
        <taxon>Dikarya</taxon>
        <taxon>Ascomycota</taxon>
        <taxon>Pezizomycotina</taxon>
        <taxon>Dothideomycetes</taxon>
        <taxon>Pleosporomycetidae</taxon>
        <taxon>Pleosporales</taxon>
        <taxon>Pleosporales incertae sedis</taxon>
        <taxon>Massariosphaeria</taxon>
    </lineage>
</organism>